<evidence type="ECO:0000313" key="5">
    <source>
        <dbReference type="Proteomes" id="UP000295678"/>
    </source>
</evidence>
<reference evidence="4 5" key="1">
    <citation type="submission" date="2019-03" db="EMBL/GenBank/DDBJ databases">
        <title>Genomic Encyclopedia of Type Strains, Phase IV (KMG-IV): sequencing the most valuable type-strain genomes for metagenomic binning, comparative biology and taxonomic classification.</title>
        <authorList>
            <person name="Goeker M."/>
        </authorList>
    </citation>
    <scope>NUCLEOTIDE SEQUENCE [LARGE SCALE GENOMIC DNA]</scope>
    <source>
        <strain evidence="4 5">DSM 19345</strain>
    </source>
</reference>
<dbReference type="AlphaFoldDB" id="A0A4V2UZR2"/>
<proteinExistence type="predicted"/>
<gene>
    <name evidence="4" type="ORF">EDC22_10215</name>
</gene>
<keyword evidence="1" id="KW-0547">Nucleotide-binding</keyword>
<dbReference type="PANTHER" id="PTHR43581">
    <property type="entry name" value="ATP/GTP PHOSPHATASE"/>
    <property type="match status" value="1"/>
</dbReference>
<dbReference type="GO" id="GO:0016887">
    <property type="term" value="F:ATP hydrolysis activity"/>
    <property type="evidence" value="ECO:0007669"/>
    <property type="project" value="InterPro"/>
</dbReference>
<evidence type="ECO:0000313" key="4">
    <source>
        <dbReference type="EMBL" id="TCT12333.1"/>
    </source>
</evidence>
<protein>
    <submittedName>
        <fullName evidence="4">Putative AbiEii toxin of type IV toxin-antitoxin system</fullName>
    </submittedName>
</protein>
<dbReference type="Proteomes" id="UP000295678">
    <property type="component" value="Unassembled WGS sequence"/>
</dbReference>
<dbReference type="RefSeq" id="WP_132805141.1">
    <property type="nucleotide sequence ID" value="NZ_SMAK01000002.1"/>
</dbReference>
<organism evidence="4 5">
    <name type="scientific">Tepidamorphus gemmatus</name>
    <dbReference type="NCBI Taxonomy" id="747076"/>
    <lineage>
        <taxon>Bacteria</taxon>
        <taxon>Pseudomonadati</taxon>
        <taxon>Pseudomonadota</taxon>
        <taxon>Alphaproteobacteria</taxon>
        <taxon>Hyphomicrobiales</taxon>
        <taxon>Tepidamorphaceae</taxon>
        <taxon>Tepidamorphus</taxon>
    </lineage>
</organism>
<dbReference type="OrthoDB" id="9789856at2"/>
<dbReference type="Gene3D" id="3.40.50.300">
    <property type="entry name" value="P-loop containing nucleotide triphosphate hydrolases"/>
    <property type="match status" value="1"/>
</dbReference>
<dbReference type="PROSITE" id="PS50893">
    <property type="entry name" value="ABC_TRANSPORTER_2"/>
    <property type="match status" value="1"/>
</dbReference>
<dbReference type="Pfam" id="PF13304">
    <property type="entry name" value="AAA_21"/>
    <property type="match status" value="1"/>
</dbReference>
<dbReference type="SMART" id="SM00382">
    <property type="entry name" value="AAA"/>
    <property type="match status" value="1"/>
</dbReference>
<comment type="caution">
    <text evidence="4">The sequence shown here is derived from an EMBL/GenBank/DDBJ whole genome shotgun (WGS) entry which is preliminary data.</text>
</comment>
<feature type="domain" description="ABC transporter" evidence="3">
    <location>
        <begin position="1"/>
        <end position="349"/>
    </location>
</feature>
<dbReference type="InterPro" id="IPR003959">
    <property type="entry name" value="ATPase_AAA_core"/>
</dbReference>
<dbReference type="InterPro" id="IPR003439">
    <property type="entry name" value="ABC_transporter-like_ATP-bd"/>
</dbReference>
<name>A0A4V2UZR2_9HYPH</name>
<dbReference type="CDD" id="cd00267">
    <property type="entry name" value="ABC_ATPase"/>
    <property type="match status" value="1"/>
</dbReference>
<dbReference type="InterPro" id="IPR051396">
    <property type="entry name" value="Bact_Antivir_Def_Nuclease"/>
</dbReference>
<keyword evidence="2" id="KW-0067">ATP-binding</keyword>
<evidence type="ECO:0000256" key="2">
    <source>
        <dbReference type="ARBA" id="ARBA00022840"/>
    </source>
</evidence>
<dbReference type="SUPFAM" id="SSF52540">
    <property type="entry name" value="P-loop containing nucleoside triphosphate hydrolases"/>
    <property type="match status" value="1"/>
</dbReference>
<evidence type="ECO:0000259" key="3">
    <source>
        <dbReference type="PROSITE" id="PS50893"/>
    </source>
</evidence>
<dbReference type="InterPro" id="IPR041685">
    <property type="entry name" value="AAA_GajA/Old/RecF-like"/>
</dbReference>
<sequence length="574" mass="63165">MRLRAVKINNFKAIDEATIDLADFTVIVGANGSGKSSVLQALHWMFQSGRSRKIEPRADVTKARVLSEKDASYMPTPQYRAAGYAADYGNKQGAPQFTLEVEAKDAQGKAHEANMWIRSAHNEGISVHIPSGNAITSLIRDKREISAYIPGLAGIPLQEERRGKFIVARQAAAGDANTVLRNILLRLKENDQEGFERLQALVSEVMGPLALQVSFEEAESGTITAEFQTEPMRQADQRRFKPLELAGIGFLQVIQIFAYLVYFRPVLLLVDEPDSHLHPATQERLIRVLARAAAAFDTQVIVTTHSPSVIRALPAEARVVWMRDGKVQPNGDTAGRQMMGWGLLDKRILLLTEDKKTNLLRAILAQWPDLERTIAIWPLHGSGRLLDPAGCASLQALMGDSMKIVLHRDRDFMMPNEAEAFCKPYADKHVTVWLTRQADIEGYWCEVPVIAGHFGIDAQTARSWLDSAVERAKQGKADAGCRNSKRHAIRNQPPLRSLAEKGQLNAASDKDVVTEYGKNGAQHVILGKTLVSQVRAVAQSNGNKAASSFGDSLPAELGVPVAEDLKALLEDLLQ</sequence>
<accession>A0A4V2UZR2</accession>
<dbReference type="EMBL" id="SMAK01000002">
    <property type="protein sequence ID" value="TCT12333.1"/>
    <property type="molecule type" value="Genomic_DNA"/>
</dbReference>
<evidence type="ECO:0000256" key="1">
    <source>
        <dbReference type="ARBA" id="ARBA00022741"/>
    </source>
</evidence>
<keyword evidence="5" id="KW-1185">Reference proteome</keyword>
<dbReference type="Pfam" id="PF13175">
    <property type="entry name" value="AAA_15"/>
    <property type="match status" value="1"/>
</dbReference>
<dbReference type="InterPro" id="IPR003593">
    <property type="entry name" value="AAA+_ATPase"/>
</dbReference>
<dbReference type="GO" id="GO:0005524">
    <property type="term" value="F:ATP binding"/>
    <property type="evidence" value="ECO:0007669"/>
    <property type="project" value="UniProtKB-KW"/>
</dbReference>
<dbReference type="InterPro" id="IPR027417">
    <property type="entry name" value="P-loop_NTPase"/>
</dbReference>
<dbReference type="PANTHER" id="PTHR43581:SF4">
    <property type="entry name" value="ATP_GTP PHOSPHATASE"/>
    <property type="match status" value="1"/>
</dbReference>